<accession>A0A0L7M2N6</accession>
<gene>
    <name evidence="1" type="ORF">PFDG_02584</name>
</gene>
<dbReference type="KEGG" id="pfd:PFDG_02584"/>
<name>A0A0L7M2N6_PLAF4</name>
<dbReference type="OrthoDB" id="1478556at2759"/>
<dbReference type="Proteomes" id="UP000054282">
    <property type="component" value="Unassembled WGS sequence"/>
</dbReference>
<reference evidence="2" key="2">
    <citation type="submission" date="2006-09" db="EMBL/GenBank/DDBJ databases">
        <title>The genome sequence of Plasmodium falciparum Dd2.</title>
        <authorList>
            <consortium name="The Broad Institute Genome Sequencing Platform"/>
            <person name="Birren B."/>
            <person name="Lander E."/>
            <person name="Galagan J."/>
            <person name="Nusbaum C."/>
            <person name="Devon K."/>
            <person name="Henn M."/>
            <person name="Jaffe D."/>
            <person name="Butler J."/>
            <person name="Alvarez P."/>
            <person name="Gnerre S."/>
            <person name="Grabherr M."/>
            <person name="Kleber M."/>
            <person name="Mauceli E."/>
            <person name="Brockman W."/>
            <person name="MacCallum I.A."/>
            <person name="Rounsley S."/>
            <person name="Young S."/>
            <person name="LaButti K."/>
            <person name="Pushparaj V."/>
            <person name="DeCaprio D."/>
            <person name="Crawford M."/>
            <person name="Koehrsen M."/>
            <person name="Engels R."/>
            <person name="Montgomery P."/>
            <person name="Pearson M."/>
            <person name="Howarth C."/>
            <person name="Larson L."/>
            <person name="Luoma S."/>
            <person name="White J."/>
            <person name="Kodira C."/>
            <person name="Zeng Q."/>
            <person name="O'Leary S."/>
            <person name="Yandava C."/>
            <person name="Alvarado L."/>
            <person name="Wirth D."/>
            <person name="Volkman S."/>
            <person name="Hartl D."/>
        </authorList>
    </citation>
    <scope>NUCLEOTIDE SEQUENCE [LARGE SCALE GENOMIC DNA]</scope>
</reference>
<dbReference type="AlphaFoldDB" id="A0A0L7M2N6"/>
<evidence type="ECO:0000313" key="2">
    <source>
        <dbReference type="Proteomes" id="UP000054282"/>
    </source>
</evidence>
<protein>
    <recommendedName>
        <fullName evidence="3">60S ribosomal protein L12</fullName>
    </recommendedName>
</protein>
<reference evidence="2" key="1">
    <citation type="submission" date="2006-09" db="EMBL/GenBank/DDBJ databases">
        <title>Annotation of Plasmodium falciparum Dd2.</title>
        <authorList>
            <consortium name="The Broad Institute Genome Sequencing Platform"/>
            <person name="Volkman S.K."/>
            <person name="Neafsey D.E."/>
            <person name="Dash A.P."/>
            <person name="Chitnis C.E."/>
            <person name="Hartl D.L."/>
            <person name="Young S.K."/>
            <person name="Zeng Q."/>
            <person name="Koehrsen M."/>
            <person name="Alvarado L."/>
            <person name="Berlin A."/>
            <person name="Borenstein D."/>
            <person name="Chapman S.B."/>
            <person name="Chen Z."/>
            <person name="Engels R."/>
            <person name="Freedman E."/>
            <person name="Gellesch M."/>
            <person name="Goldberg J."/>
            <person name="Griggs A."/>
            <person name="Gujja S."/>
            <person name="Heilman E.R."/>
            <person name="Heiman D.I."/>
            <person name="Howarth C."/>
            <person name="Jen D."/>
            <person name="Larson L."/>
            <person name="Mehta T."/>
            <person name="Neiman D."/>
            <person name="Park D."/>
            <person name="Pearson M."/>
            <person name="Roberts A."/>
            <person name="Saif S."/>
            <person name="Shea T."/>
            <person name="Shenoy N."/>
            <person name="Sisk P."/>
            <person name="Stolte C."/>
            <person name="Sykes S."/>
            <person name="Walk T."/>
            <person name="White J."/>
            <person name="Yandava C."/>
            <person name="Haas B."/>
            <person name="Henn M.R."/>
            <person name="Nusbaum C."/>
            <person name="Birren B."/>
        </authorList>
    </citation>
    <scope>NUCLEOTIDE SEQUENCE [LARGE SCALE GENOMIC DNA]</scope>
</reference>
<sequence>MLGTCNSIGCTVDGKKPTTIQEMIDSGEIDVPLE</sequence>
<dbReference type="Gene3D" id="1.10.10.250">
    <property type="entry name" value="Ribosomal protein L11, C-terminal domain"/>
    <property type="match status" value="1"/>
</dbReference>
<dbReference type="InterPro" id="IPR036769">
    <property type="entry name" value="Ribosomal_uL11_C_sf"/>
</dbReference>
<dbReference type="EMBL" id="DS016445">
    <property type="protein sequence ID" value="KOB87078.1"/>
    <property type="molecule type" value="Genomic_DNA"/>
</dbReference>
<organism evidence="1 2">
    <name type="scientific">Plasmodium falciparum (isolate Dd2)</name>
    <dbReference type="NCBI Taxonomy" id="57267"/>
    <lineage>
        <taxon>Eukaryota</taxon>
        <taxon>Sar</taxon>
        <taxon>Alveolata</taxon>
        <taxon>Apicomplexa</taxon>
        <taxon>Aconoidasida</taxon>
        <taxon>Haemosporida</taxon>
        <taxon>Plasmodiidae</taxon>
        <taxon>Plasmodium</taxon>
        <taxon>Plasmodium (Laverania)</taxon>
    </lineage>
</organism>
<proteinExistence type="predicted"/>
<evidence type="ECO:0000313" key="1">
    <source>
        <dbReference type="EMBL" id="KOB87078.1"/>
    </source>
</evidence>
<evidence type="ECO:0008006" key="3">
    <source>
        <dbReference type="Google" id="ProtNLM"/>
    </source>
</evidence>